<dbReference type="AlphaFoldDB" id="A0AAU9J3V5"/>
<evidence type="ECO:0000313" key="2">
    <source>
        <dbReference type="Proteomes" id="UP001162131"/>
    </source>
</evidence>
<keyword evidence="2" id="KW-1185">Reference proteome</keyword>
<sequence>MIPIGILWLGGEINYNRYRINFTLPPGISIEETIKSLKQICNIKEIIMNNTIQNEGKFHSLNFIPEAKYTIYAEFNSLEQALDLTDILKIGNN</sequence>
<dbReference type="Proteomes" id="UP001162131">
    <property type="component" value="Unassembled WGS sequence"/>
</dbReference>
<evidence type="ECO:0000313" key="1">
    <source>
        <dbReference type="EMBL" id="CAG9316436.1"/>
    </source>
</evidence>
<reference evidence="1" key="1">
    <citation type="submission" date="2021-09" db="EMBL/GenBank/DDBJ databases">
        <authorList>
            <consortium name="AG Swart"/>
            <person name="Singh M."/>
            <person name="Singh A."/>
            <person name="Seah K."/>
            <person name="Emmerich C."/>
        </authorList>
    </citation>
    <scope>NUCLEOTIDE SEQUENCE</scope>
    <source>
        <strain evidence="1">ATCC30299</strain>
    </source>
</reference>
<proteinExistence type="predicted"/>
<protein>
    <submittedName>
        <fullName evidence="1">Uncharacterized protein</fullName>
    </submittedName>
</protein>
<dbReference type="EMBL" id="CAJZBQ010000015">
    <property type="protein sequence ID" value="CAG9316436.1"/>
    <property type="molecule type" value="Genomic_DNA"/>
</dbReference>
<organism evidence="1 2">
    <name type="scientific">Blepharisma stoltei</name>
    <dbReference type="NCBI Taxonomy" id="1481888"/>
    <lineage>
        <taxon>Eukaryota</taxon>
        <taxon>Sar</taxon>
        <taxon>Alveolata</taxon>
        <taxon>Ciliophora</taxon>
        <taxon>Postciliodesmatophora</taxon>
        <taxon>Heterotrichea</taxon>
        <taxon>Heterotrichida</taxon>
        <taxon>Blepharismidae</taxon>
        <taxon>Blepharisma</taxon>
    </lineage>
</organism>
<comment type="caution">
    <text evidence="1">The sequence shown here is derived from an EMBL/GenBank/DDBJ whole genome shotgun (WGS) entry which is preliminary data.</text>
</comment>
<gene>
    <name evidence="1" type="ORF">BSTOLATCC_MIC15866</name>
</gene>
<name>A0AAU9J3V5_9CILI</name>
<accession>A0AAU9J3V5</accession>